<dbReference type="eggNOG" id="ENOG502QPM4">
    <property type="taxonomic scope" value="Eukaryota"/>
</dbReference>
<dbReference type="EMBL" id="KI913955">
    <property type="protein sequence ID" value="ETW06317.1"/>
    <property type="molecule type" value="Genomic_DNA"/>
</dbReference>
<dbReference type="OrthoDB" id="10262929at2759"/>
<dbReference type="GeneID" id="20079651"/>
<reference evidence="5" key="1">
    <citation type="submission" date="2013-12" db="EMBL/GenBank/DDBJ databases">
        <title>The Genome Sequence of Aphanomyces invadans NJM9701.</title>
        <authorList>
            <consortium name="The Broad Institute Genomics Platform"/>
            <person name="Russ C."/>
            <person name="Tyler B."/>
            <person name="van West P."/>
            <person name="Dieguez-Uribeondo J."/>
            <person name="Young S.K."/>
            <person name="Zeng Q."/>
            <person name="Gargeya S."/>
            <person name="Fitzgerald M."/>
            <person name="Abouelleil A."/>
            <person name="Alvarado L."/>
            <person name="Chapman S.B."/>
            <person name="Gainer-Dewar J."/>
            <person name="Goldberg J."/>
            <person name="Griggs A."/>
            <person name="Gujja S."/>
            <person name="Hansen M."/>
            <person name="Howarth C."/>
            <person name="Imamovic A."/>
            <person name="Ireland A."/>
            <person name="Larimer J."/>
            <person name="McCowan C."/>
            <person name="Murphy C."/>
            <person name="Pearson M."/>
            <person name="Poon T.W."/>
            <person name="Priest M."/>
            <person name="Roberts A."/>
            <person name="Saif S."/>
            <person name="Shea T."/>
            <person name="Sykes S."/>
            <person name="Wortman J."/>
            <person name="Nusbaum C."/>
            <person name="Birren B."/>
        </authorList>
    </citation>
    <scope>NUCLEOTIDE SEQUENCE [LARGE SCALE GENOMIC DNA]</scope>
    <source>
        <strain evidence="5">NJM9701</strain>
    </source>
</reference>
<dbReference type="AlphaFoldDB" id="A0A024UKD7"/>
<feature type="coiled-coil region" evidence="2">
    <location>
        <begin position="59"/>
        <end position="188"/>
    </location>
</feature>
<reference evidence="6 7" key="2">
    <citation type="submission" date="2018-08" db="EMBL/GenBank/DDBJ databases">
        <title>Aphanomyces genome sequencing and annotation.</title>
        <authorList>
            <person name="Minardi D."/>
            <person name="Oidtmann B."/>
            <person name="Van Der Giezen M."/>
            <person name="Studholme D.J."/>
        </authorList>
    </citation>
    <scope>NUCLEOTIDE SEQUENCE [LARGE SCALE GENOMIC DNA]</scope>
    <source>
        <strain evidence="6 7">NJM0002</strain>
    </source>
</reference>
<accession>A0A024UKD7</accession>
<feature type="coiled-coil region" evidence="2">
    <location>
        <begin position="729"/>
        <end position="756"/>
    </location>
</feature>
<name>A0A024UKD7_9STRA</name>
<evidence type="ECO:0000313" key="6">
    <source>
        <dbReference type="EMBL" id="RHY29833.1"/>
    </source>
</evidence>
<evidence type="ECO:0000259" key="4">
    <source>
        <dbReference type="Pfam" id="PF21771"/>
    </source>
</evidence>
<organism evidence="5">
    <name type="scientific">Aphanomyces invadans</name>
    <dbReference type="NCBI Taxonomy" id="157072"/>
    <lineage>
        <taxon>Eukaryota</taxon>
        <taxon>Sar</taxon>
        <taxon>Stramenopiles</taxon>
        <taxon>Oomycota</taxon>
        <taxon>Saprolegniomycetes</taxon>
        <taxon>Saprolegniales</taxon>
        <taxon>Verrucalvaceae</taxon>
        <taxon>Aphanomyces</taxon>
    </lineage>
</organism>
<dbReference type="VEuPathDB" id="FungiDB:H310_02601"/>
<keyword evidence="7" id="KW-1185">Reference proteome</keyword>
<evidence type="ECO:0000313" key="5">
    <source>
        <dbReference type="EMBL" id="ETW06317.1"/>
    </source>
</evidence>
<dbReference type="RefSeq" id="XP_008864392.1">
    <property type="nucleotide sequence ID" value="XM_008866170.1"/>
</dbReference>
<evidence type="ECO:0000313" key="7">
    <source>
        <dbReference type="Proteomes" id="UP000285060"/>
    </source>
</evidence>
<feature type="coiled-coil region" evidence="2">
    <location>
        <begin position="511"/>
        <end position="538"/>
    </location>
</feature>
<dbReference type="Pfam" id="PF21771">
    <property type="entry name" value="CFAP58_CC"/>
    <property type="match status" value="1"/>
</dbReference>
<protein>
    <recommendedName>
        <fullName evidence="4">Cilia- and flagella-associated protein 58 central coiled coil domain-containing protein</fullName>
    </recommendedName>
</protein>
<dbReference type="GO" id="GO:0005856">
    <property type="term" value="C:cytoskeleton"/>
    <property type="evidence" value="ECO:0007669"/>
    <property type="project" value="TreeGrafter"/>
</dbReference>
<dbReference type="PANTHER" id="PTHR32083:SF34">
    <property type="entry name" value="COILED-COIL DOMAIN-CONTAINING PROTEIN 146"/>
    <property type="match status" value="1"/>
</dbReference>
<dbReference type="PANTHER" id="PTHR32083">
    <property type="entry name" value="CILIA AND FLAGELLA-ASSOCIATED PROTEIN 58-RELATED"/>
    <property type="match status" value="1"/>
</dbReference>
<evidence type="ECO:0000256" key="3">
    <source>
        <dbReference type="SAM" id="MobiDB-lite"/>
    </source>
</evidence>
<feature type="coiled-coil region" evidence="2">
    <location>
        <begin position="406"/>
        <end position="433"/>
    </location>
</feature>
<feature type="region of interest" description="Disordered" evidence="3">
    <location>
        <begin position="898"/>
        <end position="931"/>
    </location>
</feature>
<evidence type="ECO:0000256" key="1">
    <source>
        <dbReference type="ARBA" id="ARBA00023054"/>
    </source>
</evidence>
<gene>
    <name evidence="6" type="ORF">DYB32_004822</name>
    <name evidence="5" type="ORF">H310_02601</name>
</gene>
<feature type="domain" description="Cilia- and flagella-associated protein 58 central coiled coil" evidence="4">
    <location>
        <begin position="377"/>
        <end position="671"/>
    </location>
</feature>
<dbReference type="InterPro" id="IPR049270">
    <property type="entry name" value="CFAP58_CC"/>
</dbReference>
<dbReference type="STRING" id="157072.A0A024UKD7"/>
<dbReference type="Proteomes" id="UP000285060">
    <property type="component" value="Unassembled WGS sequence"/>
</dbReference>
<proteinExistence type="predicted"/>
<sequence>MSDAAPPSSDIDGAAVTNSNSAALHVIDQYVEDGILTAAAAATHKERYNKLSSYVLETYKREKELLKKAKQLNGELLSEKIRLEKQSIRKSEELAMNTNLEKEKDKATKELADCVDRETILTYEITELQREHAELLARKEAMLRENARQVEPEVRKITDDIAHLGDEATRTESEIHKEERRKQELLTRCDVLRVANDGLDVSRAAEKKVLVKLKGDPERISKQADVVAKAVENLEGEIKRIKAKLSEVDTALATQDEKRKEADEVQKVLNHKLDVHRDTIDQRQRDVDHVNMLLAEEKHSHTVRLGEKAKFEMDQRNVEAMIRRESERQSSLQKEYDRLKKVLKKKQLSADTAKGLLPNMQLQVSDAEHQVRAIQSENKRMVADQGDLKQDVDVLIARMFKMDGVEKSKVEELERLTGRVKELEDELSQWMAEEIKQQKVITLLSAQREMKARAASSAIDHEKEIQQELKMKELVILDFAKKCNETNNRLKEFSALYDIVKNERNKYVNLIQASSQALAEMKEKIKILHNEVEVLRNESLAKDKALTKERLAHQTAQCSRDSLRLDTNKCHELYRVKQEQVEQQIVQIDKLNSIINMTEKEMLRLKKKYEIAVEARNSTGVQLIDRNDELCILYEKSNIQTKTLTEGELAIQEKDQQSRMLNIKLLDLQRQIETTRKKVPLVPEYASRVLELQNQLKQEQIVTEMMCRDLETPKNADRWRPLEGDDPDEDQLAAKLAFLEERYNAKKEQLLEKELVLEEVTNLSDKLRSQASEGRGDTLQLAKKVNTFQLKIKETTRKMMATVSELSMFQATAMKLQQEKHDRQLEYEESLWNFDNGNAPNVKCEQEWYRRESHRLALESQRMGKHGNNNNVGPAYTSQIIRTTAEPRPNAYIPDELGIPKPYGQAAPFKPTLTGSTMRHIRPPQRQDIEI</sequence>
<evidence type="ECO:0000256" key="2">
    <source>
        <dbReference type="SAM" id="Coils"/>
    </source>
</evidence>
<feature type="coiled-coil region" evidence="2">
    <location>
        <begin position="224"/>
        <end position="251"/>
    </location>
</feature>
<keyword evidence="1 2" id="KW-0175">Coiled coil</keyword>
<dbReference type="EMBL" id="QUSY01000388">
    <property type="protein sequence ID" value="RHY29833.1"/>
    <property type="molecule type" value="Genomic_DNA"/>
</dbReference>